<dbReference type="EMBL" id="OU015568">
    <property type="protein sequence ID" value="CAG5090998.1"/>
    <property type="molecule type" value="Genomic_DNA"/>
</dbReference>
<organism evidence="4 5">
    <name type="scientific">Oikopleura dioica</name>
    <name type="common">Tunicate</name>
    <dbReference type="NCBI Taxonomy" id="34765"/>
    <lineage>
        <taxon>Eukaryota</taxon>
        <taxon>Metazoa</taxon>
        <taxon>Chordata</taxon>
        <taxon>Tunicata</taxon>
        <taxon>Appendicularia</taxon>
        <taxon>Copelata</taxon>
        <taxon>Oikopleuridae</taxon>
        <taxon>Oikopleura</taxon>
    </lineage>
</organism>
<keyword evidence="2" id="KW-1133">Transmembrane helix</keyword>
<evidence type="ECO:0000313" key="4">
    <source>
        <dbReference type="EMBL" id="CAG5103878.1"/>
    </source>
</evidence>
<feature type="region of interest" description="Disordered" evidence="1">
    <location>
        <begin position="115"/>
        <end position="143"/>
    </location>
</feature>
<name>A0ABN7SQV4_OIKDI</name>
<sequence length="157" mass="17778">MNEATTVSGLIIGLIIAILTCALISLILVVVTARFLETKYYSPAQKEVANRIAAQLDECRTLVRRIDDRLTRQAQQQSARRALRNQQNKLADQVNLTLPRRKRCRSEDLDAVFPKLNLGGDNETDKESPAMPPPMRLLDRRESKIMKRSCSLDNNLC</sequence>
<protein>
    <submittedName>
        <fullName evidence="3">Oidioi.mRNA.OKI2018_I69.PAR.g12803.t1.cds</fullName>
    </submittedName>
    <submittedName>
        <fullName evidence="4">Oidioi.mRNA.OKI2018_I69.chr1.g981.t1.cds</fullName>
    </submittedName>
</protein>
<reference evidence="4 5" key="1">
    <citation type="submission" date="2021-04" db="EMBL/GenBank/DDBJ databases">
        <authorList>
            <person name="Bliznina A."/>
        </authorList>
    </citation>
    <scope>NUCLEOTIDE SEQUENCE [LARGE SCALE GENOMIC DNA]</scope>
</reference>
<evidence type="ECO:0000313" key="5">
    <source>
        <dbReference type="Proteomes" id="UP001158576"/>
    </source>
</evidence>
<evidence type="ECO:0000313" key="3">
    <source>
        <dbReference type="EMBL" id="CAG5090998.1"/>
    </source>
</evidence>
<proteinExistence type="predicted"/>
<keyword evidence="5" id="KW-1185">Reference proteome</keyword>
<dbReference type="Proteomes" id="UP001158576">
    <property type="component" value="Chromosome PAR"/>
</dbReference>
<accession>A0ABN7SQV4</accession>
<keyword evidence="2" id="KW-0812">Transmembrane</keyword>
<evidence type="ECO:0000256" key="2">
    <source>
        <dbReference type="SAM" id="Phobius"/>
    </source>
</evidence>
<dbReference type="Proteomes" id="UP001158576">
    <property type="component" value="Chromosome 1"/>
</dbReference>
<evidence type="ECO:0000256" key="1">
    <source>
        <dbReference type="SAM" id="MobiDB-lite"/>
    </source>
</evidence>
<feature type="transmembrane region" description="Helical" evidence="2">
    <location>
        <begin position="12"/>
        <end position="36"/>
    </location>
</feature>
<gene>
    <name evidence="3" type="ORF">OKIOD_LOCUS4361</name>
    <name evidence="4" type="ORF">OKIOD_LOCUS9746</name>
</gene>
<keyword evidence="2" id="KW-0472">Membrane</keyword>
<dbReference type="EMBL" id="OU015566">
    <property type="protein sequence ID" value="CAG5103878.1"/>
    <property type="molecule type" value="Genomic_DNA"/>
</dbReference>